<keyword evidence="1 5" id="KW-0963">Cytoplasm</keyword>
<dbReference type="InterPro" id="IPR050852">
    <property type="entry name" value="Queuine_tRNA-ribosyltrfase"/>
</dbReference>
<comment type="subcellular location">
    <subcellularLocation>
        <location evidence="5">Cytoplasm</location>
    </subcellularLocation>
</comment>
<dbReference type="GO" id="GO:0005737">
    <property type="term" value="C:cytoplasm"/>
    <property type="evidence" value="ECO:0007669"/>
    <property type="project" value="UniProtKB-SubCell"/>
</dbReference>
<name>A0A6B2L8J8_9EUKA</name>
<feature type="binding site" evidence="5">
    <location>
        <position position="282"/>
    </location>
    <ligand>
        <name>Zn(2+)</name>
        <dbReference type="ChEBI" id="CHEBI:29105"/>
    </ligand>
</feature>
<keyword evidence="4 5" id="KW-0862">Zinc</keyword>
<feature type="domain" description="tRNA-guanine(15) transglycosylase-like" evidence="6">
    <location>
        <begin position="7"/>
        <end position="338"/>
    </location>
</feature>
<feature type="binding site" evidence="5">
    <location>
        <position position="277"/>
    </location>
    <ligand>
        <name>Zn(2+)</name>
        <dbReference type="ChEBI" id="CHEBI:29105"/>
    </ligand>
</feature>
<dbReference type="HAMAP" id="MF_03043">
    <property type="entry name" value="QTRT2"/>
    <property type="match status" value="1"/>
</dbReference>
<dbReference type="InterPro" id="IPR028592">
    <property type="entry name" value="QTRTD1"/>
</dbReference>
<comment type="cofactor">
    <cofactor evidence="5">
        <name>Zn(2+)</name>
        <dbReference type="ChEBI" id="CHEBI:29105"/>
    </cofactor>
    <text evidence="5">Binds 1 zinc ion per subunit.</text>
</comment>
<dbReference type="NCBIfam" id="TIGR00449">
    <property type="entry name" value="tgt_general"/>
    <property type="match status" value="1"/>
</dbReference>
<feature type="binding site" evidence="5">
    <location>
        <position position="279"/>
    </location>
    <ligand>
        <name>Zn(2+)</name>
        <dbReference type="ChEBI" id="CHEBI:29105"/>
    </ligand>
</feature>
<keyword evidence="2 5" id="KW-0819">tRNA processing</keyword>
<dbReference type="Gene3D" id="3.20.20.105">
    <property type="entry name" value="Queuine tRNA-ribosyltransferase-like"/>
    <property type="match status" value="1"/>
</dbReference>
<dbReference type="InterPro" id="IPR002616">
    <property type="entry name" value="tRNA_ribo_trans-like"/>
</dbReference>
<dbReference type="GO" id="GO:0008479">
    <property type="term" value="F:tRNA-guanosine(34) queuine transglycosylase activity"/>
    <property type="evidence" value="ECO:0007669"/>
    <property type="project" value="UniProtKB-UniRule"/>
</dbReference>
<evidence type="ECO:0000256" key="5">
    <source>
        <dbReference type="HAMAP-Rule" id="MF_03043"/>
    </source>
</evidence>
<dbReference type="GO" id="GO:0046872">
    <property type="term" value="F:metal ion binding"/>
    <property type="evidence" value="ECO:0007669"/>
    <property type="project" value="UniProtKB-KW"/>
</dbReference>
<evidence type="ECO:0000256" key="3">
    <source>
        <dbReference type="ARBA" id="ARBA00022723"/>
    </source>
</evidence>
<dbReference type="PANTHER" id="PTHR46064">
    <property type="entry name" value="QUEUINE TRNA-RIBOSYLTRANSFERASE ACCESSORY SUBUNIT 2"/>
    <property type="match status" value="1"/>
</dbReference>
<proteinExistence type="inferred from homology"/>
<evidence type="ECO:0000256" key="4">
    <source>
        <dbReference type="ARBA" id="ARBA00022833"/>
    </source>
</evidence>
<keyword evidence="3 5" id="KW-0479">Metal-binding</keyword>
<dbReference type="GO" id="GO:0006400">
    <property type="term" value="P:tRNA modification"/>
    <property type="evidence" value="ECO:0007669"/>
    <property type="project" value="InterPro"/>
</dbReference>
<evidence type="ECO:0000259" key="6">
    <source>
        <dbReference type="Pfam" id="PF01702"/>
    </source>
</evidence>
<dbReference type="InterPro" id="IPR036511">
    <property type="entry name" value="TGT-like_sf"/>
</dbReference>
<dbReference type="EMBL" id="GIBP01004251">
    <property type="protein sequence ID" value="NDV33220.1"/>
    <property type="molecule type" value="Transcribed_RNA"/>
</dbReference>
<feature type="binding site" evidence="5">
    <location>
        <position position="308"/>
    </location>
    <ligand>
        <name>Zn(2+)</name>
        <dbReference type="ChEBI" id="CHEBI:29105"/>
    </ligand>
</feature>
<reference evidence="7" key="1">
    <citation type="journal article" date="2020" name="J. Eukaryot. Microbiol.">
        <title>De novo Sequencing, Assembly and Annotation of the Transcriptome for the Free-Living Testate Amoeba Arcella intermedia.</title>
        <authorList>
            <person name="Ribeiro G.M."/>
            <person name="Porfirio-Sousa A.L."/>
            <person name="Maurer-Alcala X.X."/>
            <person name="Katz L.A."/>
            <person name="Lahr D.J.G."/>
        </authorList>
    </citation>
    <scope>NUCLEOTIDE SEQUENCE</scope>
</reference>
<evidence type="ECO:0000256" key="2">
    <source>
        <dbReference type="ARBA" id="ARBA00022694"/>
    </source>
</evidence>
<evidence type="ECO:0000313" key="7">
    <source>
        <dbReference type="EMBL" id="NDV33220.1"/>
    </source>
</evidence>
<sequence>MEGPAAVLPSHGGTLPKLCVDLVEKMGDPNVALQVALQEIYEAKGTLTNFKKGYHLFANNKEWPFVLSTVDPFHYFESPANTWTIETKGGKAVVTPEAYYDFVKDVKPDLYFSPSYDVLWSQSLKRTKNSVELTLKWLDLAKDKTNILGVIQGGSFKNERIRSAQETAKRDPFGFVLGGFGLDEAASQKSDIISTVLALLPSNKLRYIQTIGDPIDVLQLVEMGMDLFSTTFPQTISSTGAAIVWNNNPGDSCEDALIISLKDQSFKTDSGPLVANCSCYACKNHTRAYIYHLINTHEILADVLLNLHNTHHYLLFFSEIRTNLKNQTFQQYKQQWLKYIAKK</sequence>
<comment type="function">
    <text evidence="5">Non-catalytic subunit of the queuine tRNA-ribosyltransferase (TGT) that catalyzes the base-exchange of a guanine (G) residue with queuine (Q) at position 34 (anticodon wobble position) in tRNAs with GU(N) anticodons (tRNA-Asp, -Asn, -His and -Tyr), resulting in the hypermodified nucleoside queuosine (7-(((4,5-cis-dihydroxy-2-cyclopenten-1-yl)amino)methyl)-7-deazaguanosine).</text>
</comment>
<dbReference type="Pfam" id="PF01702">
    <property type="entry name" value="TGT"/>
    <property type="match status" value="1"/>
</dbReference>
<dbReference type="AlphaFoldDB" id="A0A6B2L8J8"/>
<dbReference type="SUPFAM" id="SSF51713">
    <property type="entry name" value="tRNA-guanine transglycosylase"/>
    <property type="match status" value="1"/>
</dbReference>
<organism evidence="7">
    <name type="scientific">Arcella intermedia</name>
    <dbReference type="NCBI Taxonomy" id="1963864"/>
    <lineage>
        <taxon>Eukaryota</taxon>
        <taxon>Amoebozoa</taxon>
        <taxon>Tubulinea</taxon>
        <taxon>Elardia</taxon>
        <taxon>Arcellinida</taxon>
        <taxon>Sphaerothecina</taxon>
        <taxon>Arcellidae</taxon>
        <taxon>Arcella</taxon>
    </lineage>
</organism>
<dbReference type="PANTHER" id="PTHR46064:SF1">
    <property type="entry name" value="QUEUINE TRNA-RIBOSYLTRANSFERASE ACCESSORY SUBUNIT 2"/>
    <property type="match status" value="1"/>
</dbReference>
<comment type="subunit">
    <text evidence="5">Heterodimer of a catalytic subunit and an accessory subunit.</text>
</comment>
<comment type="similarity">
    <text evidence="5">Belongs to the queuine tRNA-ribosyltransferase family. QTRT2 subfamily.</text>
</comment>
<protein>
    <recommendedName>
        <fullName evidence="5">Queuine tRNA-ribosyltransferase accessory subunit 2</fullName>
    </recommendedName>
    <alternativeName>
        <fullName evidence="5">Queuine tRNA-ribosyltransferase domain-containing protein 1</fullName>
    </alternativeName>
</protein>
<accession>A0A6B2L8J8</accession>
<evidence type="ECO:0000256" key="1">
    <source>
        <dbReference type="ARBA" id="ARBA00022490"/>
    </source>
</evidence>